<proteinExistence type="predicted"/>
<evidence type="ECO:0000313" key="2">
    <source>
        <dbReference type="Proteomes" id="UP001164250"/>
    </source>
</evidence>
<protein>
    <submittedName>
        <fullName evidence="1">Uncharacterized protein</fullName>
    </submittedName>
</protein>
<sequence>MGKSIILYGFAVTKQPESIKQFMEQILGEGIVTDLGVQQQEGLRGYAIVHFTTTEAADTIKSLADERLWYGNSYLKAQDMGEGPKLGHIQHRIKDLLSVPRIYSKDVPNQTFFRDDTDVQWAHEIDFTPSSCIGQSTALCLELPTTGYLLDFQNDFVYYKETAEKLVVERGSTSSCHFDHVPIVGPPKGFNLPFCILFKINILVQHGCIPRPAVDDKFFRMVEPHRRNVAFVEHALETLFYLKLFYSKECCFEPRQWFREQYQKYSMATRPPMLPALSLRYGLVYMRRVLVTPSKVYFFSPEVVLSSNVLRTYSNDGLTASEIRERLGDFSAIRIVANYSTRLDQSFSSFKEGVNVDKNEIEEIPDIEVQKGGVKYVFFDGIGKISTTLAHMVAKKCGFRTVPSAFQIRYARSTKGTGST</sequence>
<name>A0ACC1B837_9ROSI</name>
<organism evidence="1 2">
    <name type="scientific">Pistacia atlantica</name>
    <dbReference type="NCBI Taxonomy" id="434234"/>
    <lineage>
        <taxon>Eukaryota</taxon>
        <taxon>Viridiplantae</taxon>
        <taxon>Streptophyta</taxon>
        <taxon>Embryophyta</taxon>
        <taxon>Tracheophyta</taxon>
        <taxon>Spermatophyta</taxon>
        <taxon>Magnoliopsida</taxon>
        <taxon>eudicotyledons</taxon>
        <taxon>Gunneridae</taxon>
        <taxon>Pentapetalae</taxon>
        <taxon>rosids</taxon>
        <taxon>malvids</taxon>
        <taxon>Sapindales</taxon>
        <taxon>Anacardiaceae</taxon>
        <taxon>Pistacia</taxon>
    </lineage>
</organism>
<dbReference type="Proteomes" id="UP001164250">
    <property type="component" value="Chromosome 6"/>
</dbReference>
<keyword evidence="2" id="KW-1185">Reference proteome</keyword>
<reference evidence="2" key="1">
    <citation type="journal article" date="2023" name="G3 (Bethesda)">
        <title>Genome assembly and association tests identify interacting loci associated with vigor, precocity, and sex in interspecific pistachio rootstocks.</title>
        <authorList>
            <person name="Palmer W."/>
            <person name="Jacygrad E."/>
            <person name="Sagayaradj S."/>
            <person name="Cavanaugh K."/>
            <person name="Han R."/>
            <person name="Bertier L."/>
            <person name="Beede B."/>
            <person name="Kafkas S."/>
            <person name="Golino D."/>
            <person name="Preece J."/>
            <person name="Michelmore R."/>
        </authorList>
    </citation>
    <scope>NUCLEOTIDE SEQUENCE [LARGE SCALE GENOMIC DNA]</scope>
</reference>
<comment type="caution">
    <text evidence="1">The sequence shown here is derived from an EMBL/GenBank/DDBJ whole genome shotgun (WGS) entry which is preliminary data.</text>
</comment>
<gene>
    <name evidence="1" type="ORF">Patl1_15569</name>
</gene>
<evidence type="ECO:0000313" key="1">
    <source>
        <dbReference type="EMBL" id="KAJ0095099.1"/>
    </source>
</evidence>
<accession>A0ACC1B837</accession>
<dbReference type="EMBL" id="CM047902">
    <property type="protein sequence ID" value="KAJ0095099.1"/>
    <property type="molecule type" value="Genomic_DNA"/>
</dbReference>